<dbReference type="Pfam" id="PF15612">
    <property type="entry name" value="WHIM1"/>
    <property type="match status" value="1"/>
</dbReference>
<protein>
    <recommendedName>
        <fullName evidence="11">Bromodomain adjacent to zinc finger domain protein 1A</fullName>
    </recommendedName>
</protein>
<accession>A0AAN7PNW3</accession>
<dbReference type="GO" id="GO:0006355">
    <property type="term" value="P:regulation of DNA-templated transcription"/>
    <property type="evidence" value="ECO:0007669"/>
    <property type="project" value="TreeGrafter"/>
</dbReference>
<dbReference type="GO" id="GO:0008270">
    <property type="term" value="F:zinc ion binding"/>
    <property type="evidence" value="ECO:0007669"/>
    <property type="project" value="UniProtKB-KW"/>
</dbReference>
<dbReference type="Gene3D" id="3.30.40.10">
    <property type="entry name" value="Zinc/RING finger domain, C3HC4 (zinc finger)"/>
    <property type="match status" value="2"/>
</dbReference>
<keyword evidence="5" id="KW-0862">Zinc</keyword>
<dbReference type="PROSITE" id="PS50014">
    <property type="entry name" value="BROMODOMAIN_2"/>
    <property type="match status" value="1"/>
</dbReference>
<evidence type="ECO:0000259" key="20">
    <source>
        <dbReference type="PROSITE" id="PS51136"/>
    </source>
</evidence>
<reference evidence="22" key="1">
    <citation type="submission" date="2023-01" db="EMBL/GenBank/DDBJ databases">
        <title>Key to firefly adult light organ development and bioluminescence: homeobox transcription factors regulate luciferase expression and transportation to peroxisome.</title>
        <authorList>
            <person name="Fu X."/>
        </authorList>
    </citation>
    <scope>NUCLEOTIDE SEQUENCE [LARGE SCALE GENOMIC DNA]</scope>
</reference>
<feature type="domain" description="Bromo" evidence="17">
    <location>
        <begin position="1274"/>
        <end position="1344"/>
    </location>
</feature>
<dbReference type="InterPro" id="IPR011011">
    <property type="entry name" value="Znf_FYVE_PHD"/>
</dbReference>
<name>A0AAN7PNW3_9COLE</name>
<dbReference type="PRINTS" id="PR00503">
    <property type="entry name" value="BROMODOMAIN"/>
</dbReference>
<keyword evidence="22" id="KW-1185">Reference proteome</keyword>
<feature type="domain" description="PHD-type" evidence="18">
    <location>
        <begin position="1182"/>
        <end position="1229"/>
    </location>
</feature>
<evidence type="ECO:0000256" key="16">
    <source>
        <dbReference type="SAM" id="MobiDB-lite"/>
    </source>
</evidence>
<keyword evidence="7 15" id="KW-0175">Coiled coil</keyword>
<dbReference type="FunFam" id="3.30.40.10:FF:000300">
    <property type="entry name" value="Bromodomain adjacent to zinc finger domain protein 1A"/>
    <property type="match status" value="1"/>
</dbReference>
<evidence type="ECO:0000256" key="2">
    <source>
        <dbReference type="ARBA" id="ARBA00022553"/>
    </source>
</evidence>
<dbReference type="InterPro" id="IPR018501">
    <property type="entry name" value="DDT_dom"/>
</dbReference>
<evidence type="ECO:0000256" key="12">
    <source>
        <dbReference type="PROSITE-ProRule" id="PRU00035"/>
    </source>
</evidence>
<evidence type="ECO:0000256" key="1">
    <source>
        <dbReference type="ARBA" id="ARBA00004123"/>
    </source>
</evidence>
<dbReference type="InterPro" id="IPR013136">
    <property type="entry name" value="WSTF_Acf1_Cbp146"/>
</dbReference>
<dbReference type="Gene3D" id="1.20.920.10">
    <property type="entry name" value="Bromodomain-like"/>
    <property type="match status" value="1"/>
</dbReference>
<dbReference type="PANTHER" id="PTHR46510:SF1">
    <property type="entry name" value="BROMODOMAIN ADJACENT TO ZINC FINGER DOMAIN PROTEIN 1A"/>
    <property type="match status" value="1"/>
</dbReference>
<dbReference type="PANTHER" id="PTHR46510">
    <property type="entry name" value="BROMODOMAIN ADJACENT TO ZINC FINGER DOMAIN PROTEIN 1A"/>
    <property type="match status" value="1"/>
</dbReference>
<keyword evidence="6" id="KW-0805">Transcription regulation</keyword>
<dbReference type="Pfam" id="PF15613">
    <property type="entry name" value="WSD"/>
    <property type="match status" value="1"/>
</dbReference>
<comment type="caution">
    <text evidence="21">The sequence shown here is derived from an EMBL/GenBank/DDBJ whole genome shotgun (WGS) entry which is preliminary data.</text>
</comment>
<dbReference type="PROSITE" id="PS00633">
    <property type="entry name" value="BROMODOMAIN_1"/>
    <property type="match status" value="1"/>
</dbReference>
<keyword evidence="3" id="KW-0479">Metal-binding</keyword>
<dbReference type="InterPro" id="IPR013083">
    <property type="entry name" value="Znf_RING/FYVE/PHD"/>
</dbReference>
<evidence type="ECO:0000256" key="6">
    <source>
        <dbReference type="ARBA" id="ARBA00023015"/>
    </source>
</evidence>
<evidence type="ECO:0000256" key="13">
    <source>
        <dbReference type="PROSITE-ProRule" id="PRU00146"/>
    </source>
</evidence>
<evidence type="ECO:0000256" key="15">
    <source>
        <dbReference type="SAM" id="Coils"/>
    </source>
</evidence>
<evidence type="ECO:0000259" key="17">
    <source>
        <dbReference type="PROSITE" id="PS50014"/>
    </source>
</evidence>
<dbReference type="Pfam" id="PF00439">
    <property type="entry name" value="Bromodomain"/>
    <property type="match status" value="1"/>
</dbReference>
<feature type="domain" description="DDT" evidence="19">
    <location>
        <begin position="354"/>
        <end position="419"/>
    </location>
</feature>
<sequence>MPLLKKREFKKAPLPSGLSNHEEVFHCVMTNEIFREYEEFCQRVILCNSMVWTCSFTGKSGLTYLEALESEKESQGMLKDFPTELRIPVLFLASKTQRSSFIEMADDIYLYMKDRYFIGENVEASFLDNKWKEAHVLQVIAPNQEKLLTMSTNGHTNDKQFYPPASLYSYEVEQLDAEDEDVSEVMIVNAQQIKRKLKLTRDKSKLFLRQYVTQNDSGIFIVKEKVLQNYGINKMRFEQIFDGPLPNFCVSKKMKKPKQESITQFLSNKNDMSAENTLNLLERMRKREEEYKQLKENQKQKKAEIKLAERIKQREENNKISALLKEWYTPKEDLELENHKKIPVPAPLHLKVPDQYLGDILSLLEFAHTFSKFTRTKSFFPNGFTIDVIERALTEKEIEGPLVSILQMLLSTIFNLQAEETYHCAIKVDISNTSEKVKDPTEDISYTEAINLATKASMCSVHYHGLSLSSLPITSLTTSEILRLHLLSSGVRVNDSGMKWRYQVRGGYLSEDDPGLDFRLRYPHILKALAVYNISELPIGDKLKLIHCLMNQILTYSDIRDFIEDNLDKSRQAKIDLKLLQISDRKQDQEYISSRVRISKEKDSDVFLVKLTRDHEKKKTQNSKQMKNLMKSSTKFQNLLGQDRAYRKYYKLMSLPGLLLNTEEDFPGVCLEESIKRIPQLVGADKSAVLAHIRKLQDELNNSSDKENMENKEQNETPKVNGVHTPPLVEDDDVSTLLMCNADPSSCVVHSINGKQDNWGFYYDDKQVDEIIESLNDRGVRESELKQVLQNDRDDLMTFISQTPLSKSDAQKPNETEDNDLRLRPRRSTKLKFENTNFGFPTDANSDEVLQSVLIDTILELEENIYSGNIGSLKVKNREVWREKVVEKNYEYITETFLSKKEDAVNKIKSEGNNSRPGTPDITKKKFVDPGHSLSIKHEISEEYDFNYVEFLSHTEEHRSAIRALAMALIHVAQGVEQQYLKKPLGHISLRSDSKNLKSDLMEKWEQSLLAASSYSQIFLHYSTLDKCILWARSAFLARCLVCKRKSDPESMILCDNCNKGQHLFCFRPKLTAIPEGNWYCKECQKEKDKQEKAVDLEPRPKKRRIFKEESDEEVHEEPINNHEEQAEDEQEQFEEEEEDEKMEQGGDDDNDSTQDESDKDLITSNTKNKKKTLLSDEEESYDTCNKCSKEGTLICCDYCPNMYHLECAEPPLRRVPRGEWLCHRCKEKKVKTSDSDSTSGGENLNARRSKRREFDNDCFLHNAPLQEVLADVLKQEYAWPFLRPVTKNEVPDYYDIITKPMDFGTIKYKLNMGEYKCDADLMEDAALVFENCNTYNSADDEVYQCGQKLFKYFVHKCHEYGLKVPNKMEKQLNGENGMPSEPKKLCVN</sequence>
<evidence type="ECO:0000313" key="22">
    <source>
        <dbReference type="Proteomes" id="UP001353858"/>
    </source>
</evidence>
<keyword evidence="8 12" id="KW-0103">Bromodomain</keyword>
<dbReference type="PROSITE" id="PS51136">
    <property type="entry name" value="WAC"/>
    <property type="match status" value="1"/>
</dbReference>
<dbReference type="GO" id="GO:0031445">
    <property type="term" value="P:regulation of heterochromatin formation"/>
    <property type="evidence" value="ECO:0007669"/>
    <property type="project" value="TreeGrafter"/>
</dbReference>
<evidence type="ECO:0000313" key="21">
    <source>
        <dbReference type="EMBL" id="KAK4885411.1"/>
    </source>
</evidence>
<dbReference type="GO" id="GO:0045740">
    <property type="term" value="P:positive regulation of DNA replication"/>
    <property type="evidence" value="ECO:0007669"/>
    <property type="project" value="TreeGrafter"/>
</dbReference>
<dbReference type="SMART" id="SM00571">
    <property type="entry name" value="DDT"/>
    <property type="match status" value="1"/>
</dbReference>
<evidence type="ECO:0000256" key="11">
    <source>
        <dbReference type="ARBA" id="ARBA00068253"/>
    </source>
</evidence>
<organism evidence="21 22">
    <name type="scientific">Aquatica leii</name>
    <dbReference type="NCBI Taxonomy" id="1421715"/>
    <lineage>
        <taxon>Eukaryota</taxon>
        <taxon>Metazoa</taxon>
        <taxon>Ecdysozoa</taxon>
        <taxon>Arthropoda</taxon>
        <taxon>Hexapoda</taxon>
        <taxon>Insecta</taxon>
        <taxon>Pterygota</taxon>
        <taxon>Neoptera</taxon>
        <taxon>Endopterygota</taxon>
        <taxon>Coleoptera</taxon>
        <taxon>Polyphaga</taxon>
        <taxon>Elateriformia</taxon>
        <taxon>Elateroidea</taxon>
        <taxon>Lampyridae</taxon>
        <taxon>Luciolinae</taxon>
        <taxon>Aquatica</taxon>
    </lineage>
</organism>
<evidence type="ECO:0000256" key="14">
    <source>
        <dbReference type="PROSITE-ProRule" id="PRU00475"/>
    </source>
</evidence>
<dbReference type="InterPro" id="IPR028942">
    <property type="entry name" value="WHIM1_dom"/>
</dbReference>
<dbReference type="PROSITE" id="PS50016">
    <property type="entry name" value="ZF_PHD_2"/>
    <property type="match status" value="2"/>
</dbReference>
<dbReference type="InterPro" id="IPR028941">
    <property type="entry name" value="WHIM2_dom"/>
</dbReference>
<dbReference type="InterPro" id="IPR019787">
    <property type="entry name" value="Znf_PHD-finger"/>
</dbReference>
<evidence type="ECO:0000259" key="18">
    <source>
        <dbReference type="PROSITE" id="PS50016"/>
    </source>
</evidence>
<dbReference type="Pfam" id="PF10537">
    <property type="entry name" value="WAC_Acf1_DNA_bd"/>
    <property type="match status" value="1"/>
</dbReference>
<feature type="coiled-coil region" evidence="15">
    <location>
        <begin position="274"/>
        <end position="318"/>
    </location>
</feature>
<evidence type="ECO:0000259" key="19">
    <source>
        <dbReference type="PROSITE" id="PS50827"/>
    </source>
</evidence>
<dbReference type="GO" id="GO:0008623">
    <property type="term" value="C:CHRAC"/>
    <property type="evidence" value="ECO:0007669"/>
    <property type="project" value="TreeGrafter"/>
</dbReference>
<dbReference type="InterPro" id="IPR001965">
    <property type="entry name" value="Znf_PHD"/>
</dbReference>
<dbReference type="EMBL" id="JARPUR010000001">
    <property type="protein sequence ID" value="KAK4885411.1"/>
    <property type="molecule type" value="Genomic_DNA"/>
</dbReference>
<comment type="subcellular location">
    <subcellularLocation>
        <location evidence="1 14">Nucleus</location>
    </subcellularLocation>
</comment>
<dbReference type="Pfam" id="PF02791">
    <property type="entry name" value="DDT"/>
    <property type="match status" value="1"/>
</dbReference>
<dbReference type="SMART" id="SM00297">
    <property type="entry name" value="BROMO"/>
    <property type="match status" value="1"/>
</dbReference>
<evidence type="ECO:0000256" key="9">
    <source>
        <dbReference type="ARBA" id="ARBA00023163"/>
    </source>
</evidence>
<feature type="compositionally biased region" description="Basic and acidic residues" evidence="16">
    <location>
        <begin position="1091"/>
        <end position="1100"/>
    </location>
</feature>
<evidence type="ECO:0000256" key="3">
    <source>
        <dbReference type="ARBA" id="ARBA00022723"/>
    </source>
</evidence>
<keyword evidence="9" id="KW-0804">Transcription</keyword>
<dbReference type="InterPro" id="IPR019786">
    <property type="entry name" value="Zinc_finger_PHD-type_CS"/>
</dbReference>
<dbReference type="Pfam" id="PF00628">
    <property type="entry name" value="PHD"/>
    <property type="match status" value="2"/>
</dbReference>
<dbReference type="PROSITE" id="PS50827">
    <property type="entry name" value="DDT"/>
    <property type="match status" value="1"/>
</dbReference>
<dbReference type="PROSITE" id="PS01359">
    <property type="entry name" value="ZF_PHD_1"/>
    <property type="match status" value="2"/>
</dbReference>
<keyword evidence="4 13" id="KW-0863">Zinc-finger</keyword>
<feature type="domain" description="PHD-type" evidence="18">
    <location>
        <begin position="1037"/>
        <end position="1087"/>
    </location>
</feature>
<evidence type="ECO:0000256" key="8">
    <source>
        <dbReference type="ARBA" id="ARBA00023117"/>
    </source>
</evidence>
<feature type="region of interest" description="Disordered" evidence="16">
    <location>
        <begin position="700"/>
        <end position="726"/>
    </location>
</feature>
<dbReference type="GO" id="GO:0000228">
    <property type="term" value="C:nuclear chromosome"/>
    <property type="evidence" value="ECO:0007669"/>
    <property type="project" value="TreeGrafter"/>
</dbReference>
<feature type="domain" description="WAC" evidence="20">
    <location>
        <begin position="22"/>
        <end position="130"/>
    </location>
</feature>
<dbReference type="GO" id="GO:0003677">
    <property type="term" value="F:DNA binding"/>
    <property type="evidence" value="ECO:0007669"/>
    <property type="project" value="TreeGrafter"/>
</dbReference>
<feature type="compositionally biased region" description="Basic and acidic residues" evidence="16">
    <location>
        <begin position="704"/>
        <end position="716"/>
    </location>
</feature>
<keyword evidence="10 14" id="KW-0539">Nucleus</keyword>
<dbReference type="InterPro" id="IPR047171">
    <property type="entry name" value="BAZ1A"/>
</dbReference>
<gene>
    <name evidence="21" type="ORF">RN001_001682</name>
</gene>
<keyword evidence="2" id="KW-0597">Phosphoprotein</keyword>
<evidence type="ECO:0000256" key="4">
    <source>
        <dbReference type="ARBA" id="ARBA00022771"/>
    </source>
</evidence>
<dbReference type="SUPFAM" id="SSF57903">
    <property type="entry name" value="FYVE/PHD zinc finger"/>
    <property type="match status" value="2"/>
</dbReference>
<feature type="region of interest" description="Disordered" evidence="16">
    <location>
        <begin position="1091"/>
        <end position="1165"/>
    </location>
</feature>
<dbReference type="InterPro" id="IPR036427">
    <property type="entry name" value="Bromodomain-like_sf"/>
</dbReference>
<dbReference type="SUPFAM" id="SSF47370">
    <property type="entry name" value="Bromodomain"/>
    <property type="match status" value="1"/>
</dbReference>
<evidence type="ECO:0000256" key="10">
    <source>
        <dbReference type="ARBA" id="ARBA00023242"/>
    </source>
</evidence>
<proteinExistence type="predicted"/>
<feature type="compositionally biased region" description="Basic and acidic residues" evidence="16">
    <location>
        <begin position="809"/>
        <end position="823"/>
    </location>
</feature>
<feature type="compositionally biased region" description="Acidic residues" evidence="16">
    <location>
        <begin position="1126"/>
        <end position="1159"/>
    </location>
</feature>
<evidence type="ECO:0000256" key="5">
    <source>
        <dbReference type="ARBA" id="ARBA00022833"/>
    </source>
</evidence>
<dbReference type="Proteomes" id="UP001353858">
    <property type="component" value="Unassembled WGS sequence"/>
</dbReference>
<dbReference type="SMART" id="SM00249">
    <property type="entry name" value="PHD"/>
    <property type="match status" value="2"/>
</dbReference>
<dbReference type="InterPro" id="IPR001487">
    <property type="entry name" value="Bromodomain"/>
</dbReference>
<evidence type="ECO:0000256" key="7">
    <source>
        <dbReference type="ARBA" id="ARBA00023054"/>
    </source>
</evidence>
<feature type="region of interest" description="Disordered" evidence="16">
    <location>
        <begin position="802"/>
        <end position="826"/>
    </location>
</feature>
<dbReference type="InterPro" id="IPR018359">
    <property type="entry name" value="Bromodomain_CS"/>
</dbReference>
<dbReference type="GO" id="GO:0006338">
    <property type="term" value="P:chromatin remodeling"/>
    <property type="evidence" value="ECO:0007669"/>
    <property type="project" value="InterPro"/>
</dbReference>